<dbReference type="Proteomes" id="UP001194468">
    <property type="component" value="Unassembled WGS sequence"/>
</dbReference>
<dbReference type="InterPro" id="IPR045340">
    <property type="entry name" value="DUF6533"/>
</dbReference>
<keyword evidence="1" id="KW-1133">Transmembrane helix</keyword>
<accession>A0AAD4BEV4</accession>
<evidence type="ECO:0000313" key="3">
    <source>
        <dbReference type="EMBL" id="KAF8424411.1"/>
    </source>
</evidence>
<keyword evidence="1" id="KW-0812">Transmembrane</keyword>
<evidence type="ECO:0000259" key="2">
    <source>
        <dbReference type="Pfam" id="PF20151"/>
    </source>
</evidence>
<reference evidence="3" key="1">
    <citation type="submission" date="2019-10" db="EMBL/GenBank/DDBJ databases">
        <authorList>
            <consortium name="DOE Joint Genome Institute"/>
            <person name="Kuo A."/>
            <person name="Miyauchi S."/>
            <person name="Kiss E."/>
            <person name="Drula E."/>
            <person name="Kohler A."/>
            <person name="Sanchez-Garcia M."/>
            <person name="Andreopoulos B."/>
            <person name="Barry K.W."/>
            <person name="Bonito G."/>
            <person name="Buee M."/>
            <person name="Carver A."/>
            <person name="Chen C."/>
            <person name="Cichocki N."/>
            <person name="Clum A."/>
            <person name="Culley D."/>
            <person name="Crous P.W."/>
            <person name="Fauchery L."/>
            <person name="Girlanda M."/>
            <person name="Hayes R."/>
            <person name="Keri Z."/>
            <person name="LaButti K."/>
            <person name="Lipzen A."/>
            <person name="Lombard V."/>
            <person name="Magnuson J."/>
            <person name="Maillard F."/>
            <person name="Morin E."/>
            <person name="Murat C."/>
            <person name="Nolan M."/>
            <person name="Ohm R."/>
            <person name="Pangilinan J."/>
            <person name="Pereira M."/>
            <person name="Perotto S."/>
            <person name="Peter M."/>
            <person name="Riley R."/>
            <person name="Sitrit Y."/>
            <person name="Stielow B."/>
            <person name="Szollosi G."/>
            <person name="Zifcakova L."/>
            <person name="Stursova M."/>
            <person name="Spatafora J.W."/>
            <person name="Tedersoo L."/>
            <person name="Vaario L.-M."/>
            <person name="Yamada A."/>
            <person name="Yan M."/>
            <person name="Wang P."/>
            <person name="Xu J."/>
            <person name="Bruns T."/>
            <person name="Baldrian P."/>
            <person name="Vilgalys R."/>
            <person name="Henrissat B."/>
            <person name="Grigoriev I.V."/>
            <person name="Hibbett D."/>
            <person name="Nagy L.G."/>
            <person name="Martin F.M."/>
        </authorList>
    </citation>
    <scope>NUCLEOTIDE SEQUENCE</scope>
    <source>
        <strain evidence="3">BED1</strain>
    </source>
</reference>
<dbReference type="EMBL" id="WHUW01000001">
    <property type="protein sequence ID" value="KAF8452908.1"/>
    <property type="molecule type" value="Genomic_DNA"/>
</dbReference>
<comment type="caution">
    <text evidence="3">The sequence shown here is derived from an EMBL/GenBank/DDBJ whole genome shotgun (WGS) entry which is preliminary data.</text>
</comment>
<dbReference type="AlphaFoldDB" id="A0AAD4BEV4"/>
<evidence type="ECO:0000313" key="4">
    <source>
        <dbReference type="EMBL" id="KAF8452908.1"/>
    </source>
</evidence>
<gene>
    <name evidence="4" type="ORF">L210DRAFT_2064084</name>
    <name evidence="3" type="ORF">L210DRAFT_2100037</name>
</gene>
<evidence type="ECO:0000313" key="5">
    <source>
        <dbReference type="Proteomes" id="UP001194468"/>
    </source>
</evidence>
<dbReference type="Pfam" id="PF20151">
    <property type="entry name" value="DUF6533"/>
    <property type="match status" value="1"/>
</dbReference>
<feature type="domain" description="DUF6533" evidence="2">
    <location>
        <begin position="18"/>
        <end position="73"/>
    </location>
</feature>
<keyword evidence="5" id="KW-1185">Reference proteome</keyword>
<proteinExistence type="predicted"/>
<keyword evidence="1" id="KW-0472">Membrane</keyword>
<sequence>MSLIQSALESIILNNDVSLVVVTAVAYDYILNFSREVSNFSTLRLFCGSQSTKCKPWTSVSTIFVIVRYIGLCWIMILSLSMFNDHK</sequence>
<name>A0AAD4BEV4_BOLED</name>
<evidence type="ECO:0000256" key="1">
    <source>
        <dbReference type="SAM" id="Phobius"/>
    </source>
</evidence>
<feature type="transmembrane region" description="Helical" evidence="1">
    <location>
        <begin position="63"/>
        <end position="83"/>
    </location>
</feature>
<reference evidence="3" key="2">
    <citation type="journal article" date="2020" name="Nat. Commun.">
        <title>Large-scale genome sequencing of mycorrhizal fungi provides insights into the early evolution of symbiotic traits.</title>
        <authorList>
            <person name="Miyauchi S."/>
            <person name="Kiss E."/>
            <person name="Kuo A."/>
            <person name="Drula E."/>
            <person name="Kohler A."/>
            <person name="Sanchez-Garcia M."/>
            <person name="Morin E."/>
            <person name="Andreopoulos B."/>
            <person name="Barry K.W."/>
            <person name="Bonito G."/>
            <person name="Buee M."/>
            <person name="Carver A."/>
            <person name="Chen C."/>
            <person name="Cichocki N."/>
            <person name="Clum A."/>
            <person name="Culley D."/>
            <person name="Crous P.W."/>
            <person name="Fauchery L."/>
            <person name="Girlanda M."/>
            <person name="Hayes R.D."/>
            <person name="Keri Z."/>
            <person name="LaButti K."/>
            <person name="Lipzen A."/>
            <person name="Lombard V."/>
            <person name="Magnuson J."/>
            <person name="Maillard F."/>
            <person name="Murat C."/>
            <person name="Nolan M."/>
            <person name="Ohm R.A."/>
            <person name="Pangilinan J."/>
            <person name="Pereira M.F."/>
            <person name="Perotto S."/>
            <person name="Peter M."/>
            <person name="Pfister S."/>
            <person name="Riley R."/>
            <person name="Sitrit Y."/>
            <person name="Stielow J.B."/>
            <person name="Szollosi G."/>
            <person name="Zifcakova L."/>
            <person name="Stursova M."/>
            <person name="Spatafora J.W."/>
            <person name="Tedersoo L."/>
            <person name="Vaario L.M."/>
            <person name="Yamada A."/>
            <person name="Yan M."/>
            <person name="Wang P."/>
            <person name="Xu J."/>
            <person name="Bruns T."/>
            <person name="Baldrian P."/>
            <person name="Vilgalys R."/>
            <person name="Dunand C."/>
            <person name="Henrissat B."/>
            <person name="Grigoriev I.V."/>
            <person name="Hibbett D."/>
            <person name="Nagy L.G."/>
            <person name="Martin F.M."/>
        </authorList>
    </citation>
    <scope>NUCLEOTIDE SEQUENCE</scope>
    <source>
        <strain evidence="3">BED1</strain>
    </source>
</reference>
<organism evidence="3 5">
    <name type="scientific">Boletus edulis BED1</name>
    <dbReference type="NCBI Taxonomy" id="1328754"/>
    <lineage>
        <taxon>Eukaryota</taxon>
        <taxon>Fungi</taxon>
        <taxon>Dikarya</taxon>
        <taxon>Basidiomycota</taxon>
        <taxon>Agaricomycotina</taxon>
        <taxon>Agaricomycetes</taxon>
        <taxon>Agaricomycetidae</taxon>
        <taxon>Boletales</taxon>
        <taxon>Boletineae</taxon>
        <taxon>Boletaceae</taxon>
        <taxon>Boletoideae</taxon>
        <taxon>Boletus</taxon>
    </lineage>
</organism>
<protein>
    <recommendedName>
        <fullName evidence="2">DUF6533 domain-containing protein</fullName>
    </recommendedName>
</protein>
<dbReference type="EMBL" id="WHUW01000104">
    <property type="protein sequence ID" value="KAF8424411.1"/>
    <property type="molecule type" value="Genomic_DNA"/>
</dbReference>